<dbReference type="RefSeq" id="WP_055090497.1">
    <property type="nucleotide sequence ID" value="NZ_NASZ01000021.1"/>
</dbReference>
<comment type="caution">
    <text evidence="1">The sequence shown here is derived from an EMBL/GenBank/DDBJ whole genome shotgun (WGS) entry which is preliminary data.</text>
</comment>
<dbReference type="SUPFAM" id="SSF49899">
    <property type="entry name" value="Concanavalin A-like lectins/glucanases"/>
    <property type="match status" value="1"/>
</dbReference>
<reference evidence="1 2" key="1">
    <citation type="journal article" date="2020" name="Microbiol. Res.">
        <title>Flavobacterium pokkalii sp. nov., a novel plant growth promoting native rhizobacteria isolated from pokkali rice grown in coastal saline affected agricultural regions of southern India, Kerala.</title>
        <authorList>
            <person name="Menon R.R."/>
            <person name="Kumari S."/>
            <person name="Viver T."/>
            <person name="Rameshkumar N."/>
        </authorList>
    </citation>
    <scope>NUCLEOTIDE SEQUENCE [LARGE SCALE GENOMIC DNA]</scope>
    <source>
        <strain evidence="1 2">L1I52</strain>
    </source>
</reference>
<dbReference type="EMBL" id="NASZ01000021">
    <property type="protein sequence ID" value="MBD0726078.1"/>
    <property type="molecule type" value="Genomic_DNA"/>
</dbReference>
<keyword evidence="2" id="KW-1185">Reference proteome</keyword>
<dbReference type="Gene3D" id="2.60.120.200">
    <property type="match status" value="1"/>
</dbReference>
<dbReference type="Proteomes" id="UP000661715">
    <property type="component" value="Unassembled WGS sequence"/>
</dbReference>
<dbReference type="Pfam" id="PF09224">
    <property type="entry name" value="DUF1961"/>
    <property type="match status" value="1"/>
</dbReference>
<organism evidence="1 2">
    <name type="scientific">Flavobacterium pokkalii</name>
    <dbReference type="NCBI Taxonomy" id="1940408"/>
    <lineage>
        <taxon>Bacteria</taxon>
        <taxon>Pseudomonadati</taxon>
        <taxon>Bacteroidota</taxon>
        <taxon>Flavobacteriia</taxon>
        <taxon>Flavobacteriales</taxon>
        <taxon>Flavobacteriaceae</taxon>
        <taxon>Flavobacterium</taxon>
    </lineage>
</organism>
<sequence>MTFKPLLFFFFSISIFAQKPDEEAFNKLNQSAIWQLELKDKGTKNWESNWFLDGHFAQIKNTPKGMIFNAGSEERNDAHHAVLWTKKSFKGDLKIEYQFTRTDEKTTWACILYLQATGIDISPYDADISKWNKLREIPAMKTYFNNMKALHISYASFDNYNTDKNKDYIRVRQYPVEKGQNFNTTTEIPSPYFETGLFKTGETYKIIIIKTTERIYFKVTGKNISKLFFWDLSNSKLLDEGRIGLRQMFSRSAIYKNFTVYTRK</sequence>
<evidence type="ECO:0000313" key="1">
    <source>
        <dbReference type="EMBL" id="MBD0726078.1"/>
    </source>
</evidence>
<gene>
    <name evidence="1" type="ORF">B6A10_12920</name>
</gene>
<name>A0ABR7UUY3_9FLAO</name>
<evidence type="ECO:0000313" key="2">
    <source>
        <dbReference type="Proteomes" id="UP000661715"/>
    </source>
</evidence>
<accession>A0ABR7UUY3</accession>
<dbReference type="InterPro" id="IPR013320">
    <property type="entry name" value="ConA-like_dom_sf"/>
</dbReference>
<evidence type="ECO:0008006" key="3">
    <source>
        <dbReference type="Google" id="ProtNLM"/>
    </source>
</evidence>
<dbReference type="InterPro" id="IPR015305">
    <property type="entry name" value="DUF1961"/>
</dbReference>
<proteinExistence type="predicted"/>
<protein>
    <recommendedName>
        <fullName evidence="3">DUF1961 family protein</fullName>
    </recommendedName>
</protein>